<protein>
    <recommendedName>
        <fullName evidence="3">DUF559 domain-containing protein</fullName>
    </recommendedName>
</protein>
<dbReference type="Proteomes" id="UP001183619">
    <property type="component" value="Unassembled WGS sequence"/>
</dbReference>
<dbReference type="Gene3D" id="3.40.960.10">
    <property type="entry name" value="VSR Endonuclease"/>
    <property type="match status" value="1"/>
</dbReference>
<accession>A0ABU2BBR5</accession>
<evidence type="ECO:0000313" key="1">
    <source>
        <dbReference type="EMBL" id="MDR7356056.1"/>
    </source>
</evidence>
<dbReference type="EMBL" id="JAVDYF010000001">
    <property type="protein sequence ID" value="MDR7356056.1"/>
    <property type="molecule type" value="Genomic_DNA"/>
</dbReference>
<gene>
    <name evidence="1" type="ORF">J2S37_002594</name>
</gene>
<proteinExistence type="predicted"/>
<dbReference type="RefSeq" id="WP_277103489.1">
    <property type="nucleotide sequence ID" value="NZ_BAAAJS010000069.1"/>
</dbReference>
<organism evidence="1 2">
    <name type="scientific">Corynebacterium felinum</name>
    <dbReference type="NCBI Taxonomy" id="131318"/>
    <lineage>
        <taxon>Bacteria</taxon>
        <taxon>Bacillati</taxon>
        <taxon>Actinomycetota</taxon>
        <taxon>Actinomycetes</taxon>
        <taxon>Mycobacteriales</taxon>
        <taxon>Corynebacteriaceae</taxon>
        <taxon>Corynebacterium</taxon>
    </lineage>
</organism>
<sequence length="317" mass="35857">MSKETSYLKAGYFYRNMRGLVEHAALLQKLVYLRNVEPHRRCVRFCPTWGLYSSDYASLLPSVRNVLRCFAIALSRKSAVLSGEAAACVLGIPFLENNKLMKTVTVTLPGRMKPPARNQRGEHVTYSSRLLPPEDIVIENGIRVTSISRTFLDFVASGSKENALSFIEAAFYQKRTSKARVARDLKNMPKLAGKPDALALLSMARENSESLYETKARYMIEVAEIFGVESIETQAVVAFTDTTYRIDILINGFLGIEIDGRSKTKNNPEALIEERIREKRIQNRGYVMIRYHPDELTSGFISDIFNLLHNHQKLKAA</sequence>
<comment type="caution">
    <text evidence="1">The sequence shown here is derived from an EMBL/GenBank/DDBJ whole genome shotgun (WGS) entry which is preliminary data.</text>
</comment>
<name>A0ABU2BBR5_9CORY</name>
<evidence type="ECO:0000313" key="2">
    <source>
        <dbReference type="Proteomes" id="UP001183619"/>
    </source>
</evidence>
<reference evidence="1 2" key="1">
    <citation type="submission" date="2023-07" db="EMBL/GenBank/DDBJ databases">
        <title>Sequencing the genomes of 1000 actinobacteria strains.</title>
        <authorList>
            <person name="Klenk H.-P."/>
        </authorList>
    </citation>
    <scope>NUCLEOTIDE SEQUENCE [LARGE SCALE GENOMIC DNA]</scope>
    <source>
        <strain evidence="1 2">DSM 44508</strain>
    </source>
</reference>
<keyword evidence="2" id="KW-1185">Reference proteome</keyword>
<evidence type="ECO:0008006" key="3">
    <source>
        <dbReference type="Google" id="ProtNLM"/>
    </source>
</evidence>